<dbReference type="InterPro" id="IPR017476">
    <property type="entry name" value="UDP-Glc/GDP-Man"/>
</dbReference>
<dbReference type="PANTHER" id="PTHR43491:SF2">
    <property type="entry name" value="UDP-N-ACETYL-D-MANNOSAMINE DEHYDROGENASE"/>
    <property type="match status" value="1"/>
</dbReference>
<proteinExistence type="inferred from homology"/>
<comment type="similarity">
    <text evidence="1 4">Belongs to the UDP-glucose/GDP-mannose dehydrogenase family.</text>
</comment>
<keyword evidence="3" id="KW-0520">NAD</keyword>
<dbReference type="GO" id="GO:0000271">
    <property type="term" value="P:polysaccharide biosynthetic process"/>
    <property type="evidence" value="ECO:0007669"/>
    <property type="project" value="InterPro"/>
</dbReference>
<dbReference type="GO" id="GO:0051287">
    <property type="term" value="F:NAD binding"/>
    <property type="evidence" value="ECO:0007669"/>
    <property type="project" value="InterPro"/>
</dbReference>
<comment type="caution">
    <text evidence="6">The sequence shown here is derived from an EMBL/GenBank/DDBJ whole genome shotgun (WGS) entry which is preliminary data.</text>
</comment>
<keyword evidence="2" id="KW-0560">Oxidoreductase</keyword>
<name>A0AAN5Q517_LEGPN</name>
<dbReference type="InterPro" id="IPR014027">
    <property type="entry name" value="UDP-Glc/GDP-Man_DH_C"/>
</dbReference>
<dbReference type="PIRSF" id="PIRSF500136">
    <property type="entry name" value="UDP_ManNAc_DH"/>
    <property type="match status" value="1"/>
</dbReference>
<dbReference type="InterPro" id="IPR008927">
    <property type="entry name" value="6-PGluconate_DH-like_C_sf"/>
</dbReference>
<dbReference type="InterPro" id="IPR001732">
    <property type="entry name" value="UDP-Glc/GDP-Man_DH_N"/>
</dbReference>
<evidence type="ECO:0000259" key="5">
    <source>
        <dbReference type="SMART" id="SM00984"/>
    </source>
</evidence>
<evidence type="ECO:0000256" key="1">
    <source>
        <dbReference type="ARBA" id="ARBA00006601"/>
    </source>
</evidence>
<evidence type="ECO:0000256" key="3">
    <source>
        <dbReference type="ARBA" id="ARBA00023027"/>
    </source>
</evidence>
<reference evidence="6" key="2">
    <citation type="submission" date="2019-09" db="EMBL/GenBank/DDBJ databases">
        <authorList>
            <consortium name="NCBI Pathogen Detection Project"/>
        </authorList>
    </citation>
    <scope>NUCLEOTIDE SEQUENCE</scope>
    <source>
        <strain evidence="6">CL18-200174</strain>
    </source>
</reference>
<organism evidence="6 7">
    <name type="scientific">Legionella pneumophila</name>
    <dbReference type="NCBI Taxonomy" id="446"/>
    <lineage>
        <taxon>Bacteria</taxon>
        <taxon>Pseudomonadati</taxon>
        <taxon>Pseudomonadota</taxon>
        <taxon>Gammaproteobacteria</taxon>
        <taxon>Legionellales</taxon>
        <taxon>Legionellaceae</taxon>
        <taxon>Legionella</taxon>
    </lineage>
</organism>
<feature type="domain" description="UDP-glucose/GDP-mannose dehydrogenase C-terminal" evidence="5">
    <location>
        <begin position="335"/>
        <end position="449"/>
    </location>
</feature>
<dbReference type="PIRSF" id="PIRSF000124">
    <property type="entry name" value="UDPglc_GDPman_dh"/>
    <property type="match status" value="1"/>
</dbReference>
<gene>
    <name evidence="6" type="ORF">JBK99_13185</name>
</gene>
<dbReference type="Pfam" id="PF03721">
    <property type="entry name" value="UDPG_MGDP_dh_N"/>
    <property type="match status" value="1"/>
</dbReference>
<dbReference type="Pfam" id="PF03720">
    <property type="entry name" value="UDPG_MGDP_dh_C"/>
    <property type="match status" value="1"/>
</dbReference>
<dbReference type="EMBL" id="DACWOD010000011">
    <property type="protein sequence ID" value="HAU2397276.1"/>
    <property type="molecule type" value="Genomic_DNA"/>
</dbReference>
<dbReference type="InterPro" id="IPR036220">
    <property type="entry name" value="UDP-Glc/GDP-Man_DH_C_sf"/>
</dbReference>
<dbReference type="SMART" id="SM00984">
    <property type="entry name" value="UDPG_MGDP_dh_C"/>
    <property type="match status" value="1"/>
</dbReference>
<dbReference type="InterPro" id="IPR028359">
    <property type="entry name" value="UDP_ManNAc/GlcNAc_DH"/>
</dbReference>
<evidence type="ECO:0000313" key="6">
    <source>
        <dbReference type="EMBL" id="HAU2397276.1"/>
    </source>
</evidence>
<evidence type="ECO:0000256" key="2">
    <source>
        <dbReference type="ARBA" id="ARBA00023002"/>
    </source>
</evidence>
<dbReference type="PANTHER" id="PTHR43491">
    <property type="entry name" value="UDP-N-ACETYL-D-MANNOSAMINE DEHYDROGENASE"/>
    <property type="match status" value="1"/>
</dbReference>
<dbReference type="Proteomes" id="UP000863577">
    <property type="component" value="Unassembled WGS sequence"/>
</dbReference>
<dbReference type="RefSeq" id="WP_129914951.1">
    <property type="nucleotide sequence ID" value="NZ_RBGD01000015.1"/>
</dbReference>
<evidence type="ECO:0000313" key="7">
    <source>
        <dbReference type="Proteomes" id="UP000863577"/>
    </source>
</evidence>
<dbReference type="Gene3D" id="3.40.50.720">
    <property type="entry name" value="NAD(P)-binding Rossmann-like Domain"/>
    <property type="match status" value="2"/>
</dbReference>
<dbReference type="NCBIfam" id="TIGR03026">
    <property type="entry name" value="NDP-sugDHase"/>
    <property type="match status" value="1"/>
</dbReference>
<dbReference type="SUPFAM" id="SSF52413">
    <property type="entry name" value="UDP-glucose/GDP-mannose dehydrogenase C-terminal domain"/>
    <property type="match status" value="1"/>
</dbReference>
<dbReference type="GO" id="GO:0016616">
    <property type="term" value="F:oxidoreductase activity, acting on the CH-OH group of donors, NAD or NADP as acceptor"/>
    <property type="evidence" value="ECO:0007669"/>
    <property type="project" value="InterPro"/>
</dbReference>
<dbReference type="AlphaFoldDB" id="A0AAN5Q517"/>
<dbReference type="Pfam" id="PF00984">
    <property type="entry name" value="UDPG_MGDP_dh"/>
    <property type="match status" value="1"/>
</dbReference>
<dbReference type="InterPro" id="IPR014026">
    <property type="entry name" value="UDP-Glc/GDP-Man_DH_dimer"/>
</dbReference>
<dbReference type="GO" id="GO:0016628">
    <property type="term" value="F:oxidoreductase activity, acting on the CH-CH group of donors, NAD or NADP as acceptor"/>
    <property type="evidence" value="ECO:0007669"/>
    <property type="project" value="InterPro"/>
</dbReference>
<protein>
    <submittedName>
        <fullName evidence="6">Nucleotide sugar dehydrogenase</fullName>
    </submittedName>
</protein>
<dbReference type="SUPFAM" id="SSF48179">
    <property type="entry name" value="6-phosphogluconate dehydrogenase C-terminal domain-like"/>
    <property type="match status" value="1"/>
</dbReference>
<evidence type="ECO:0000256" key="4">
    <source>
        <dbReference type="PIRNR" id="PIRNR000124"/>
    </source>
</evidence>
<dbReference type="SUPFAM" id="SSF51735">
    <property type="entry name" value="NAD(P)-binding Rossmann-fold domains"/>
    <property type="match status" value="1"/>
</dbReference>
<dbReference type="InterPro" id="IPR036291">
    <property type="entry name" value="NAD(P)-bd_dom_sf"/>
</dbReference>
<sequence length="475" mass="54701">MKKSPNTIKNVLVIGLGRIGLPQSLILADSGIHVYGFDHGVLTVEQLLRNEPPFFEPGMEASLKKNQGKTFFPFSSWDMLNQYLPDIDAIIFTVGTKPPNIHELNGKQPFDLTDYFTLLKKIFSNKNILKKGIKLIIRTTLPLGSTDLLKNHLETHYSLQEGQDFYLAFVPERITEGWAMEELKTTPKIIGVYSDDAFEQIRPLFQNMGGKVLRVRNPITAEFCKLTDNSFRSTIFSYANEIAMRASPLDINVEEVINVVNNSYERNHIPQPGFVSGYCLSKDPYLFEIDFFKNFEKRSFHSIWYNGRKTNEYLIDFVVNKTLTHLNNKRGPCVTLLGLSFKEDVDDFRMSHSLIIMDKLIEAKILDLKVYDPYLNHNKYTRLPEDYLPYISTQSNTLGEHLFKGTDAIILCAPHQSLRKVNQVTKLSELFVHTNNPCYFFDGWDIWESATNIKHITYEGIGFKHHLQDEKPSHE</sequence>
<accession>A0AAN5Q517</accession>
<reference evidence="6" key="1">
    <citation type="journal article" date="2018" name="Genome Biol.">
        <title>SKESA: strategic k-mer extension for scrupulous assemblies.</title>
        <authorList>
            <person name="Souvorov A."/>
            <person name="Agarwala R."/>
            <person name="Lipman D.J."/>
        </authorList>
    </citation>
    <scope>NUCLEOTIDE SEQUENCE</scope>
    <source>
        <strain evidence="6">CL18-200174</strain>
    </source>
</reference>